<dbReference type="OrthoDB" id="530222at2"/>
<name>A0A166L1Q4_NODSP</name>
<gene>
    <name evidence="2" type="ORF">A2T98_00140</name>
</gene>
<proteinExistence type="predicted"/>
<accession>A0A166L1Q4</accession>
<evidence type="ECO:0000313" key="3">
    <source>
        <dbReference type="Proteomes" id="UP000076555"/>
    </source>
</evidence>
<protein>
    <submittedName>
        <fullName evidence="2">Sporulation/spore germination protein</fullName>
    </submittedName>
</protein>
<feature type="region of interest" description="Disordered" evidence="1">
    <location>
        <begin position="6"/>
        <end position="48"/>
    </location>
</feature>
<dbReference type="AlphaFoldDB" id="A0A166L1Q4"/>
<organism evidence="2 3">
    <name type="scientific">Nodularia spumigena CENA596</name>
    <dbReference type="NCBI Taxonomy" id="1819295"/>
    <lineage>
        <taxon>Bacteria</taxon>
        <taxon>Bacillati</taxon>
        <taxon>Cyanobacteriota</taxon>
        <taxon>Cyanophyceae</taxon>
        <taxon>Nostocales</taxon>
        <taxon>Nodulariaceae</taxon>
        <taxon>Nodularia</taxon>
    </lineage>
</organism>
<reference evidence="2 3" key="1">
    <citation type="submission" date="2016-04" db="EMBL/GenBank/DDBJ databases">
        <title>Draft Genome Assembly of the Bloom-forming Cyanobacterium Nodularia spumigena Strain CENA596 in Shrimp Production Ponds.</title>
        <authorList>
            <person name="Popin R.V."/>
            <person name="Rigonato J."/>
            <person name="Abreu V.A."/>
            <person name="Andreote A.P."/>
            <person name="Silveira S.B."/>
            <person name="Odebrecht C."/>
            <person name="Fiore M.F."/>
        </authorList>
    </citation>
    <scope>NUCLEOTIDE SEQUENCE [LARGE SCALE GENOMIC DNA]</scope>
    <source>
        <strain evidence="2 3">CENA596</strain>
    </source>
</reference>
<feature type="compositionally biased region" description="Low complexity" evidence="1">
    <location>
        <begin position="6"/>
        <end position="44"/>
    </location>
</feature>
<comment type="caution">
    <text evidence="2">The sequence shown here is derived from an EMBL/GenBank/DDBJ whole genome shotgun (WGS) entry which is preliminary data.</text>
</comment>
<evidence type="ECO:0000256" key="1">
    <source>
        <dbReference type="SAM" id="MobiDB-lite"/>
    </source>
</evidence>
<dbReference type="EMBL" id="LWAJ01000003">
    <property type="protein sequence ID" value="KZL51798.1"/>
    <property type="molecule type" value="Genomic_DNA"/>
</dbReference>
<dbReference type="Proteomes" id="UP000076555">
    <property type="component" value="Unassembled WGS sequence"/>
</dbReference>
<sequence>MLAIAASISSCSSNPHPTSSSIDSQTPDPTTTPRTAPKTPAATSQTPTSQTVNITLYTSDIQCQELIPQQVSLTAAEPITAAVGKIIEEQNTADFDLSAYRVQVQNGIATVDFRLSPLSKRQFVSLSSCEKFALFGSLRKTLISNAEWNIKDVRFTEQGKELIL</sequence>
<evidence type="ECO:0000313" key="2">
    <source>
        <dbReference type="EMBL" id="KZL51798.1"/>
    </source>
</evidence>
<dbReference type="RefSeq" id="WP_063871041.1">
    <property type="nucleotide sequence ID" value="NZ_CAWMRI010000003.1"/>
</dbReference>